<dbReference type="Proteomes" id="UP000005237">
    <property type="component" value="Unassembled WGS sequence"/>
</dbReference>
<reference evidence="2" key="1">
    <citation type="submission" date="2010-08" db="EMBL/GenBank/DDBJ databases">
        <authorList>
            <consortium name="Caenorhabditis japonica Sequencing Consortium"/>
            <person name="Wilson R.K."/>
        </authorList>
    </citation>
    <scope>NUCLEOTIDE SEQUENCE [LARGE SCALE GENOMIC DNA]</scope>
    <source>
        <strain evidence="2">DF5081</strain>
    </source>
</reference>
<organism evidence="1 2">
    <name type="scientific">Caenorhabditis japonica</name>
    <dbReference type="NCBI Taxonomy" id="281687"/>
    <lineage>
        <taxon>Eukaryota</taxon>
        <taxon>Metazoa</taxon>
        <taxon>Ecdysozoa</taxon>
        <taxon>Nematoda</taxon>
        <taxon>Chromadorea</taxon>
        <taxon>Rhabditida</taxon>
        <taxon>Rhabditina</taxon>
        <taxon>Rhabditomorpha</taxon>
        <taxon>Rhabditoidea</taxon>
        <taxon>Rhabditidae</taxon>
        <taxon>Peloderinae</taxon>
        <taxon>Caenorhabditis</taxon>
    </lineage>
</organism>
<proteinExistence type="predicted"/>
<sequence>MANITTNPAYKYSIVNGLEKSRNERTMVSALRSVVTVTATRAPKTLMCAFSRKNGTALKISPERTTYVKMKVEPIPYE</sequence>
<keyword evidence="2" id="KW-1185">Reference proteome</keyword>
<evidence type="ECO:0000313" key="1">
    <source>
        <dbReference type="EnsemblMetazoa" id="CJA33597.1"/>
    </source>
</evidence>
<name>A0A8R1EE78_CAEJA</name>
<accession>A0A8R1EE78</accession>
<dbReference type="EnsemblMetazoa" id="CJA33597.1">
    <property type="protein sequence ID" value="CJA33597.1"/>
    <property type="gene ID" value="WBGene00209444"/>
</dbReference>
<dbReference type="AlphaFoldDB" id="A0A8R1EE78"/>
<evidence type="ECO:0000313" key="2">
    <source>
        <dbReference type="Proteomes" id="UP000005237"/>
    </source>
</evidence>
<protein>
    <submittedName>
        <fullName evidence="1">Uncharacterized protein</fullName>
    </submittedName>
</protein>
<reference evidence="1" key="2">
    <citation type="submission" date="2022-06" db="UniProtKB">
        <authorList>
            <consortium name="EnsemblMetazoa"/>
        </authorList>
    </citation>
    <scope>IDENTIFICATION</scope>
    <source>
        <strain evidence="1">DF5081</strain>
    </source>
</reference>